<dbReference type="SMART" id="SM00530">
    <property type="entry name" value="HTH_XRE"/>
    <property type="match status" value="1"/>
</dbReference>
<evidence type="ECO:0000256" key="1">
    <source>
        <dbReference type="ARBA" id="ARBA00023125"/>
    </source>
</evidence>
<sequence length="75" mass="8537">MGNLPHINVDATGKQLKRIRKEHNFSVQDIQRQIGLISAQAIYKWERGLALPSLDNIVILAKLYKVTLDDLLVIE</sequence>
<dbReference type="PANTHER" id="PTHR46558">
    <property type="entry name" value="TRACRIPTIONAL REGULATORY PROTEIN-RELATED-RELATED"/>
    <property type="match status" value="1"/>
</dbReference>
<keyword evidence="4" id="KW-1185">Reference proteome</keyword>
<dbReference type="AlphaFoldDB" id="A0A6N7XGS8"/>
<evidence type="ECO:0000313" key="4">
    <source>
        <dbReference type="Proteomes" id="UP000469424"/>
    </source>
</evidence>
<accession>A0A6N7XGS8</accession>
<dbReference type="Pfam" id="PF01381">
    <property type="entry name" value="HTH_3"/>
    <property type="match status" value="1"/>
</dbReference>
<dbReference type="RefSeq" id="WP_154553663.1">
    <property type="nucleotide sequence ID" value="NZ_JAQXUZ010000021.1"/>
</dbReference>
<dbReference type="InterPro" id="IPR010982">
    <property type="entry name" value="Lambda_DNA-bd_dom_sf"/>
</dbReference>
<dbReference type="CDD" id="cd00093">
    <property type="entry name" value="HTH_XRE"/>
    <property type="match status" value="1"/>
</dbReference>
<dbReference type="PANTHER" id="PTHR46558:SF4">
    <property type="entry name" value="DNA-BIDING PHAGE PROTEIN"/>
    <property type="match status" value="1"/>
</dbReference>
<dbReference type="GO" id="GO:0003677">
    <property type="term" value="F:DNA binding"/>
    <property type="evidence" value="ECO:0007669"/>
    <property type="project" value="UniProtKB-KW"/>
</dbReference>
<evidence type="ECO:0000313" key="3">
    <source>
        <dbReference type="EMBL" id="MST70104.1"/>
    </source>
</evidence>
<reference evidence="3 4" key="1">
    <citation type="submission" date="2019-08" db="EMBL/GenBank/DDBJ databases">
        <title>In-depth cultivation of the pig gut microbiome towards novel bacterial diversity and tailored functional studies.</title>
        <authorList>
            <person name="Wylensek D."/>
            <person name="Hitch T.C.A."/>
            <person name="Clavel T."/>
        </authorList>
    </citation>
    <scope>NUCLEOTIDE SEQUENCE [LARGE SCALE GENOMIC DNA]</scope>
    <source>
        <strain evidence="3 4">WCA-MUC-591-APC-4B</strain>
    </source>
</reference>
<gene>
    <name evidence="3" type="ORF">FYJ65_01915</name>
</gene>
<dbReference type="Gene3D" id="1.10.260.40">
    <property type="entry name" value="lambda repressor-like DNA-binding domains"/>
    <property type="match status" value="1"/>
</dbReference>
<comment type="caution">
    <text evidence="3">The sequence shown here is derived from an EMBL/GenBank/DDBJ whole genome shotgun (WGS) entry which is preliminary data.</text>
</comment>
<protein>
    <submittedName>
        <fullName evidence="3">Helix-turn-helix transcriptional regulator</fullName>
    </submittedName>
</protein>
<dbReference type="EMBL" id="VUNA01000002">
    <property type="protein sequence ID" value="MST70104.1"/>
    <property type="molecule type" value="Genomic_DNA"/>
</dbReference>
<keyword evidence="1" id="KW-0238">DNA-binding</keyword>
<feature type="domain" description="HTH cro/C1-type" evidence="2">
    <location>
        <begin position="16"/>
        <end position="71"/>
    </location>
</feature>
<dbReference type="InterPro" id="IPR001387">
    <property type="entry name" value="Cro/C1-type_HTH"/>
</dbReference>
<dbReference type="SUPFAM" id="SSF47413">
    <property type="entry name" value="lambda repressor-like DNA-binding domains"/>
    <property type="match status" value="1"/>
</dbReference>
<dbReference type="Proteomes" id="UP000469424">
    <property type="component" value="Unassembled WGS sequence"/>
</dbReference>
<name>A0A6N7XGS8_9FIRM</name>
<proteinExistence type="predicted"/>
<organism evidence="3 4">
    <name type="scientific">Mogibacterium kristiansenii</name>
    <dbReference type="NCBI Taxonomy" id="2606708"/>
    <lineage>
        <taxon>Bacteria</taxon>
        <taxon>Bacillati</taxon>
        <taxon>Bacillota</taxon>
        <taxon>Clostridia</taxon>
        <taxon>Peptostreptococcales</taxon>
        <taxon>Anaerovoracaceae</taxon>
        <taxon>Mogibacterium</taxon>
    </lineage>
</organism>
<dbReference type="PROSITE" id="PS50943">
    <property type="entry name" value="HTH_CROC1"/>
    <property type="match status" value="1"/>
</dbReference>
<evidence type="ECO:0000259" key="2">
    <source>
        <dbReference type="PROSITE" id="PS50943"/>
    </source>
</evidence>